<name>A0ABR1B3L9_POLSC</name>
<feature type="compositionally biased region" description="Acidic residues" evidence="1">
    <location>
        <begin position="46"/>
        <end position="60"/>
    </location>
</feature>
<evidence type="ECO:0000256" key="1">
    <source>
        <dbReference type="SAM" id="MobiDB-lite"/>
    </source>
</evidence>
<sequence>MIKSQTQGGRTVEEDDEAEDEARKGSNSGAVKVYGELRERQVEADIGVDIDNDADDDDDD</sequence>
<comment type="caution">
    <text evidence="2">The sequence shown here is derived from an EMBL/GenBank/DDBJ whole genome shotgun (WGS) entry which is preliminary data.</text>
</comment>
<keyword evidence="3" id="KW-1185">Reference proteome</keyword>
<accession>A0ABR1B3L9</accession>
<proteinExistence type="predicted"/>
<organism evidence="2 3">
    <name type="scientific">Polyplax serrata</name>
    <name type="common">Common mouse louse</name>
    <dbReference type="NCBI Taxonomy" id="468196"/>
    <lineage>
        <taxon>Eukaryota</taxon>
        <taxon>Metazoa</taxon>
        <taxon>Ecdysozoa</taxon>
        <taxon>Arthropoda</taxon>
        <taxon>Hexapoda</taxon>
        <taxon>Insecta</taxon>
        <taxon>Pterygota</taxon>
        <taxon>Neoptera</taxon>
        <taxon>Paraneoptera</taxon>
        <taxon>Psocodea</taxon>
        <taxon>Troctomorpha</taxon>
        <taxon>Phthiraptera</taxon>
        <taxon>Anoplura</taxon>
        <taxon>Polyplacidae</taxon>
        <taxon>Polyplax</taxon>
    </lineage>
</organism>
<reference evidence="2 3" key="1">
    <citation type="submission" date="2023-09" db="EMBL/GenBank/DDBJ databases">
        <title>Genomes of two closely related lineages of the louse Polyplax serrata with different host specificities.</title>
        <authorList>
            <person name="Martinu J."/>
            <person name="Tarabai H."/>
            <person name="Stefka J."/>
            <person name="Hypsa V."/>
        </authorList>
    </citation>
    <scope>NUCLEOTIDE SEQUENCE [LARGE SCALE GENOMIC DNA]</scope>
    <source>
        <strain evidence="2">98ZLc_SE</strain>
    </source>
</reference>
<feature type="region of interest" description="Disordered" evidence="1">
    <location>
        <begin position="1"/>
        <end position="60"/>
    </location>
</feature>
<dbReference type="Proteomes" id="UP001359485">
    <property type="component" value="Unassembled WGS sequence"/>
</dbReference>
<gene>
    <name evidence="2" type="ORF">RUM44_004710</name>
</gene>
<evidence type="ECO:0000313" key="2">
    <source>
        <dbReference type="EMBL" id="KAK6634102.1"/>
    </source>
</evidence>
<evidence type="ECO:0000313" key="3">
    <source>
        <dbReference type="Proteomes" id="UP001359485"/>
    </source>
</evidence>
<dbReference type="EMBL" id="JAWJWF010000004">
    <property type="protein sequence ID" value="KAK6634102.1"/>
    <property type="molecule type" value="Genomic_DNA"/>
</dbReference>
<protein>
    <submittedName>
        <fullName evidence="2">Uncharacterized protein</fullName>
    </submittedName>
</protein>